<dbReference type="InterPro" id="IPR008878">
    <property type="entry name" value="Transposase_IS66_Orf2"/>
</dbReference>
<comment type="caution">
    <text evidence="1">The sequence shown here is derived from an EMBL/GenBank/DDBJ whole genome shotgun (WGS) entry which is preliminary data.</text>
</comment>
<protein>
    <recommendedName>
        <fullName evidence="2">Transposase</fullName>
    </recommendedName>
</protein>
<sequence>MFCGRKNNRIKCLLWEGDGFLLLYKRLEDGRFQWPRTQEEVAQITQEEFRALMSGLSIVRTIKNVNPKTVA</sequence>
<dbReference type="PANTHER" id="PTHR36455">
    <property type="match status" value="1"/>
</dbReference>
<accession>A0A645BWX7</accession>
<evidence type="ECO:0000313" key="1">
    <source>
        <dbReference type="EMBL" id="MPM69899.1"/>
    </source>
</evidence>
<reference evidence="1" key="1">
    <citation type="submission" date="2019-08" db="EMBL/GenBank/DDBJ databases">
        <authorList>
            <person name="Kucharzyk K."/>
            <person name="Murdoch R.W."/>
            <person name="Higgins S."/>
            <person name="Loffler F."/>
        </authorList>
    </citation>
    <scope>NUCLEOTIDE SEQUENCE</scope>
</reference>
<organism evidence="1">
    <name type="scientific">bioreactor metagenome</name>
    <dbReference type="NCBI Taxonomy" id="1076179"/>
    <lineage>
        <taxon>unclassified sequences</taxon>
        <taxon>metagenomes</taxon>
        <taxon>ecological metagenomes</taxon>
    </lineage>
</organism>
<dbReference type="AlphaFoldDB" id="A0A645BWX7"/>
<evidence type="ECO:0008006" key="2">
    <source>
        <dbReference type="Google" id="ProtNLM"/>
    </source>
</evidence>
<dbReference type="NCBIfam" id="NF033819">
    <property type="entry name" value="IS66_TnpB"/>
    <property type="match status" value="1"/>
</dbReference>
<proteinExistence type="predicted"/>
<dbReference type="EMBL" id="VSSQ01023146">
    <property type="protein sequence ID" value="MPM69899.1"/>
    <property type="molecule type" value="Genomic_DNA"/>
</dbReference>
<name>A0A645BWX7_9ZZZZ</name>
<dbReference type="PANTHER" id="PTHR36455:SF1">
    <property type="entry name" value="BLR8292 PROTEIN"/>
    <property type="match status" value="1"/>
</dbReference>
<gene>
    <name evidence="1" type="ORF">SDC9_116847</name>
</gene>
<dbReference type="Pfam" id="PF05717">
    <property type="entry name" value="TnpB_IS66"/>
    <property type="match status" value="1"/>
</dbReference>